<reference evidence="2" key="1">
    <citation type="journal article" date="2014" name="Science">
        <title>Ancient hybridizations among the ancestral genomes of bread wheat.</title>
        <authorList>
            <consortium name="International Wheat Genome Sequencing Consortium,"/>
            <person name="Marcussen T."/>
            <person name="Sandve S.R."/>
            <person name="Heier L."/>
            <person name="Spannagl M."/>
            <person name="Pfeifer M."/>
            <person name="Jakobsen K.S."/>
            <person name="Wulff B.B."/>
            <person name="Steuernagel B."/>
            <person name="Mayer K.F."/>
            <person name="Olsen O.A."/>
        </authorList>
    </citation>
    <scope>NUCLEOTIDE SEQUENCE [LARGE SCALE GENOMIC DNA]</scope>
    <source>
        <strain evidence="2">cv. AL8/78</strain>
    </source>
</reference>
<organism evidence="1 2">
    <name type="scientific">Aegilops tauschii subsp. strangulata</name>
    <name type="common">Goatgrass</name>
    <dbReference type="NCBI Taxonomy" id="200361"/>
    <lineage>
        <taxon>Eukaryota</taxon>
        <taxon>Viridiplantae</taxon>
        <taxon>Streptophyta</taxon>
        <taxon>Embryophyta</taxon>
        <taxon>Tracheophyta</taxon>
        <taxon>Spermatophyta</taxon>
        <taxon>Magnoliopsida</taxon>
        <taxon>Liliopsida</taxon>
        <taxon>Poales</taxon>
        <taxon>Poaceae</taxon>
        <taxon>BOP clade</taxon>
        <taxon>Pooideae</taxon>
        <taxon>Triticodae</taxon>
        <taxon>Triticeae</taxon>
        <taxon>Triticinae</taxon>
        <taxon>Aegilops</taxon>
    </lineage>
</organism>
<sequence length="36" mass="4200">MPVICVCPDSTLYRKIESPVLHSSWLFIVYLIIYSI</sequence>
<dbReference type="AlphaFoldDB" id="A0A453PSD0"/>
<keyword evidence="2" id="KW-1185">Reference proteome</keyword>
<proteinExistence type="predicted"/>
<accession>A0A453PSD0</accession>
<dbReference type="Gramene" id="AET6Gv20832600.3">
    <property type="protein sequence ID" value="AET6Gv20832600.3"/>
    <property type="gene ID" value="AET6Gv20832600"/>
</dbReference>
<reference evidence="1" key="3">
    <citation type="journal article" date="2017" name="Nature">
        <title>Genome sequence of the progenitor of the wheat D genome Aegilops tauschii.</title>
        <authorList>
            <person name="Luo M.C."/>
            <person name="Gu Y.Q."/>
            <person name="Puiu D."/>
            <person name="Wang H."/>
            <person name="Twardziok S.O."/>
            <person name="Deal K.R."/>
            <person name="Huo N."/>
            <person name="Zhu T."/>
            <person name="Wang L."/>
            <person name="Wang Y."/>
            <person name="McGuire P.E."/>
            <person name="Liu S."/>
            <person name="Long H."/>
            <person name="Ramasamy R.K."/>
            <person name="Rodriguez J.C."/>
            <person name="Van S.L."/>
            <person name="Yuan L."/>
            <person name="Wang Z."/>
            <person name="Xia Z."/>
            <person name="Xiao L."/>
            <person name="Anderson O.D."/>
            <person name="Ouyang S."/>
            <person name="Liang Y."/>
            <person name="Zimin A.V."/>
            <person name="Pertea G."/>
            <person name="Qi P."/>
            <person name="Bennetzen J.L."/>
            <person name="Dai X."/>
            <person name="Dawson M.W."/>
            <person name="Muller H.G."/>
            <person name="Kugler K."/>
            <person name="Rivarola-Duarte L."/>
            <person name="Spannagl M."/>
            <person name="Mayer K.F.X."/>
            <person name="Lu F.H."/>
            <person name="Bevan M.W."/>
            <person name="Leroy P."/>
            <person name="Li P."/>
            <person name="You F.M."/>
            <person name="Sun Q."/>
            <person name="Liu Z."/>
            <person name="Lyons E."/>
            <person name="Wicker T."/>
            <person name="Salzberg S.L."/>
            <person name="Devos K.M."/>
            <person name="Dvorak J."/>
        </authorList>
    </citation>
    <scope>NUCLEOTIDE SEQUENCE [LARGE SCALE GENOMIC DNA]</scope>
    <source>
        <strain evidence="1">cv. AL8/78</strain>
    </source>
</reference>
<protein>
    <submittedName>
        <fullName evidence="1">Uncharacterized protein</fullName>
    </submittedName>
</protein>
<evidence type="ECO:0000313" key="1">
    <source>
        <dbReference type="EnsemblPlants" id="AET6Gv20832600.3"/>
    </source>
</evidence>
<name>A0A453PSD0_AEGTS</name>
<reference evidence="1" key="4">
    <citation type="submission" date="2019-03" db="UniProtKB">
        <authorList>
            <consortium name="EnsemblPlants"/>
        </authorList>
    </citation>
    <scope>IDENTIFICATION</scope>
</reference>
<reference evidence="2" key="2">
    <citation type="journal article" date="2017" name="Nat. Plants">
        <title>The Aegilops tauschii genome reveals multiple impacts of transposons.</title>
        <authorList>
            <person name="Zhao G."/>
            <person name="Zou C."/>
            <person name="Li K."/>
            <person name="Wang K."/>
            <person name="Li T."/>
            <person name="Gao L."/>
            <person name="Zhang X."/>
            <person name="Wang H."/>
            <person name="Yang Z."/>
            <person name="Liu X."/>
            <person name="Jiang W."/>
            <person name="Mao L."/>
            <person name="Kong X."/>
            <person name="Jiao Y."/>
            <person name="Jia J."/>
        </authorList>
    </citation>
    <scope>NUCLEOTIDE SEQUENCE [LARGE SCALE GENOMIC DNA]</scope>
    <source>
        <strain evidence="2">cv. AL8/78</strain>
    </source>
</reference>
<dbReference type="EnsemblPlants" id="AET6Gv20832600.3">
    <property type="protein sequence ID" value="AET6Gv20832600.3"/>
    <property type="gene ID" value="AET6Gv20832600"/>
</dbReference>
<dbReference type="Proteomes" id="UP000015105">
    <property type="component" value="Chromosome 6D"/>
</dbReference>
<reference evidence="1" key="5">
    <citation type="journal article" date="2021" name="G3 (Bethesda)">
        <title>Aegilops tauschii genome assembly Aet v5.0 features greater sequence contiguity and improved annotation.</title>
        <authorList>
            <person name="Wang L."/>
            <person name="Zhu T."/>
            <person name="Rodriguez J.C."/>
            <person name="Deal K.R."/>
            <person name="Dubcovsky J."/>
            <person name="McGuire P.E."/>
            <person name="Lux T."/>
            <person name="Spannagl M."/>
            <person name="Mayer K.F.X."/>
            <person name="Baldrich P."/>
            <person name="Meyers B.C."/>
            <person name="Huo N."/>
            <person name="Gu Y.Q."/>
            <person name="Zhou H."/>
            <person name="Devos K.M."/>
            <person name="Bennetzen J.L."/>
            <person name="Unver T."/>
            <person name="Budak H."/>
            <person name="Gulick P.J."/>
            <person name="Galiba G."/>
            <person name="Kalapos B."/>
            <person name="Nelson D.R."/>
            <person name="Li P."/>
            <person name="You F.M."/>
            <person name="Luo M.C."/>
            <person name="Dvorak J."/>
        </authorList>
    </citation>
    <scope>NUCLEOTIDE SEQUENCE [LARGE SCALE GENOMIC DNA]</scope>
    <source>
        <strain evidence="1">cv. AL8/78</strain>
    </source>
</reference>
<evidence type="ECO:0000313" key="2">
    <source>
        <dbReference type="Proteomes" id="UP000015105"/>
    </source>
</evidence>